<sequence>MNTLAFKSTLLAAALTCGASVAAAGTLRCLAQEQCRGDAEAMCAPSSLEIEVRKQNGYNRLWIDKQGPYSADYSLEGSDKRWRVEAFGGQHRLDLKADGQFVYLGNRGKRYSGQCEGQV</sequence>
<dbReference type="RefSeq" id="WP_160971648.1">
    <property type="nucleotide sequence ID" value="NZ_WWEN01000001.1"/>
</dbReference>
<keyword evidence="1" id="KW-0732">Signal</keyword>
<evidence type="ECO:0000313" key="2">
    <source>
        <dbReference type="EMBL" id="MYM53941.1"/>
    </source>
</evidence>
<evidence type="ECO:0008006" key="4">
    <source>
        <dbReference type="Google" id="ProtNLM"/>
    </source>
</evidence>
<evidence type="ECO:0000313" key="3">
    <source>
        <dbReference type="Proteomes" id="UP000479043"/>
    </source>
</evidence>
<feature type="chain" id="PRO_5026742905" description="Membrane-bound lysozyme-inhibitor of c-type lysozyme" evidence="1">
    <location>
        <begin position="23"/>
        <end position="119"/>
    </location>
</feature>
<evidence type="ECO:0000256" key="1">
    <source>
        <dbReference type="SAM" id="SignalP"/>
    </source>
</evidence>
<gene>
    <name evidence="2" type="ORF">GR167_01385</name>
</gene>
<organism evidence="2 3">
    <name type="scientific">Thalassovita mangrovi</name>
    <dbReference type="NCBI Taxonomy" id="2692236"/>
    <lineage>
        <taxon>Bacteria</taxon>
        <taxon>Pseudomonadati</taxon>
        <taxon>Pseudomonadota</taxon>
        <taxon>Alphaproteobacteria</taxon>
        <taxon>Rhodobacterales</taxon>
        <taxon>Roseobacteraceae</taxon>
        <taxon>Thalassovita</taxon>
    </lineage>
</organism>
<reference evidence="2 3" key="1">
    <citation type="submission" date="2020-01" db="EMBL/GenBank/DDBJ databases">
        <authorList>
            <person name="Chen S."/>
        </authorList>
    </citation>
    <scope>NUCLEOTIDE SEQUENCE [LARGE SCALE GENOMIC DNA]</scope>
    <source>
        <strain evidence="2 3">GS-10</strain>
    </source>
</reference>
<name>A0A6L8LD49_9RHOB</name>
<protein>
    <recommendedName>
        <fullName evidence="4">Membrane-bound lysozyme-inhibitor of c-type lysozyme</fullName>
    </recommendedName>
</protein>
<proteinExistence type="predicted"/>
<feature type="signal peptide" evidence="1">
    <location>
        <begin position="1"/>
        <end position="22"/>
    </location>
</feature>
<dbReference type="AlphaFoldDB" id="A0A6L8LD49"/>
<comment type="caution">
    <text evidence="2">The sequence shown here is derived from an EMBL/GenBank/DDBJ whole genome shotgun (WGS) entry which is preliminary data.</text>
</comment>
<dbReference type="Proteomes" id="UP000479043">
    <property type="component" value="Unassembled WGS sequence"/>
</dbReference>
<keyword evidence="3" id="KW-1185">Reference proteome</keyword>
<accession>A0A6L8LD49</accession>
<dbReference type="EMBL" id="WWEN01000001">
    <property type="protein sequence ID" value="MYM53941.1"/>
    <property type="molecule type" value="Genomic_DNA"/>
</dbReference>